<keyword evidence="9" id="KW-0472">Membrane</keyword>
<dbReference type="Pfam" id="PF13609">
    <property type="entry name" value="Porin_4"/>
    <property type="match status" value="1"/>
</dbReference>
<gene>
    <name evidence="12" type="ORF">GNZ12_39225</name>
</gene>
<dbReference type="Gene3D" id="2.40.160.10">
    <property type="entry name" value="Porin"/>
    <property type="match status" value="1"/>
</dbReference>
<keyword evidence="10" id="KW-0998">Cell outer membrane</keyword>
<keyword evidence="6" id="KW-0732">Signal</keyword>
<evidence type="ECO:0000256" key="3">
    <source>
        <dbReference type="ARBA" id="ARBA00022448"/>
    </source>
</evidence>
<evidence type="ECO:0000256" key="9">
    <source>
        <dbReference type="ARBA" id="ARBA00023136"/>
    </source>
</evidence>
<evidence type="ECO:0000256" key="1">
    <source>
        <dbReference type="ARBA" id="ARBA00004571"/>
    </source>
</evidence>
<comment type="subunit">
    <text evidence="2">Homotrimer.</text>
</comment>
<dbReference type="SUPFAM" id="SSF56935">
    <property type="entry name" value="Porins"/>
    <property type="match status" value="1"/>
</dbReference>
<dbReference type="EMBL" id="WOEY01000159">
    <property type="protein sequence ID" value="NPT47220.1"/>
    <property type="molecule type" value="Genomic_DNA"/>
</dbReference>
<protein>
    <submittedName>
        <fullName evidence="12">Porin</fullName>
    </submittedName>
</protein>
<organism evidence="12 13">
    <name type="scientific">Paraburkholderia solitsugae</name>
    <dbReference type="NCBI Taxonomy" id="2675748"/>
    <lineage>
        <taxon>Bacteria</taxon>
        <taxon>Pseudomonadati</taxon>
        <taxon>Pseudomonadota</taxon>
        <taxon>Betaproteobacteria</taxon>
        <taxon>Burkholderiales</taxon>
        <taxon>Burkholderiaceae</taxon>
        <taxon>Paraburkholderia</taxon>
    </lineage>
</organism>
<dbReference type="Proteomes" id="UP000652198">
    <property type="component" value="Unassembled WGS sequence"/>
</dbReference>
<keyword evidence="8" id="KW-0626">Porin</keyword>
<keyword evidence="5" id="KW-0812">Transmembrane</keyword>
<keyword evidence="13" id="KW-1185">Reference proteome</keyword>
<evidence type="ECO:0000256" key="10">
    <source>
        <dbReference type="ARBA" id="ARBA00023237"/>
    </source>
</evidence>
<keyword evidence="3" id="KW-0813">Transport</keyword>
<evidence type="ECO:0000313" key="13">
    <source>
        <dbReference type="Proteomes" id="UP000652198"/>
    </source>
</evidence>
<evidence type="ECO:0000256" key="5">
    <source>
        <dbReference type="ARBA" id="ARBA00022692"/>
    </source>
</evidence>
<reference evidence="12 13" key="1">
    <citation type="submission" date="2019-11" db="EMBL/GenBank/DDBJ databases">
        <title>Metabolism of dissolved organic matter in forest soils.</title>
        <authorList>
            <person name="Cyle K.T."/>
            <person name="Wilhelm R.C."/>
            <person name="Martinez C.E."/>
        </authorList>
    </citation>
    <scope>NUCLEOTIDE SEQUENCE [LARGE SCALE GENOMIC DNA]</scope>
    <source>
        <strain evidence="12 13">1N</strain>
    </source>
</reference>
<evidence type="ECO:0000313" key="12">
    <source>
        <dbReference type="EMBL" id="NPT47220.1"/>
    </source>
</evidence>
<proteinExistence type="predicted"/>
<comment type="subcellular location">
    <subcellularLocation>
        <location evidence="1">Cell outer membrane</location>
        <topology evidence="1">Multi-pass membrane protein</topology>
    </subcellularLocation>
</comment>
<evidence type="ECO:0000259" key="11">
    <source>
        <dbReference type="Pfam" id="PF13609"/>
    </source>
</evidence>
<name>A0ABX2C5E1_9BURK</name>
<feature type="domain" description="Porin" evidence="11">
    <location>
        <begin position="13"/>
        <end position="345"/>
    </location>
</feature>
<evidence type="ECO:0000256" key="8">
    <source>
        <dbReference type="ARBA" id="ARBA00023114"/>
    </source>
</evidence>
<evidence type="ECO:0000256" key="7">
    <source>
        <dbReference type="ARBA" id="ARBA00023065"/>
    </source>
</evidence>
<dbReference type="InterPro" id="IPR050298">
    <property type="entry name" value="Gram-neg_bact_OMP"/>
</dbReference>
<dbReference type="InterPro" id="IPR033900">
    <property type="entry name" value="Gram_neg_porin_domain"/>
</dbReference>
<comment type="caution">
    <text evidence="12">The sequence shown here is derived from an EMBL/GenBank/DDBJ whole genome shotgun (WGS) entry which is preliminary data.</text>
</comment>
<dbReference type="PANTHER" id="PTHR34501">
    <property type="entry name" value="PROTEIN YDDL-RELATED"/>
    <property type="match status" value="1"/>
</dbReference>
<dbReference type="CDD" id="cd00342">
    <property type="entry name" value="gram_neg_porins"/>
    <property type="match status" value="1"/>
</dbReference>
<evidence type="ECO:0000256" key="4">
    <source>
        <dbReference type="ARBA" id="ARBA00022452"/>
    </source>
</evidence>
<dbReference type="PANTHER" id="PTHR34501:SF9">
    <property type="entry name" value="MAJOR OUTER MEMBRANE PROTEIN P.IA"/>
    <property type="match status" value="1"/>
</dbReference>
<evidence type="ECO:0000256" key="6">
    <source>
        <dbReference type="ARBA" id="ARBA00022729"/>
    </source>
</evidence>
<keyword evidence="7" id="KW-0406">Ion transport</keyword>
<dbReference type="InterPro" id="IPR023614">
    <property type="entry name" value="Porin_dom_sf"/>
</dbReference>
<dbReference type="RefSeq" id="WP_172317763.1">
    <property type="nucleotide sequence ID" value="NZ_WOEY01000159.1"/>
</dbReference>
<accession>A0ABX2C5E1</accession>
<keyword evidence="4" id="KW-1134">Transmembrane beta strand</keyword>
<evidence type="ECO:0000256" key="2">
    <source>
        <dbReference type="ARBA" id="ARBA00011233"/>
    </source>
</evidence>
<sequence length="380" mass="40112">MKRHVLLGGFMGVFALTGYAQSSIALYGLIDNGIFYSTNQGGNHALQFVASPTETSVWGLRGAEDLGGGNKAIFKLGSAFSTANGTTWPSGRLFGDYAWVGLSNSTAGTLKMGRMLDSVGDYLGDFAAGGSWGGVLYAHPLDNDNLWGTYMVNNAIKYQSISLAGLAFGGMYAFSNKSAATSGSGSGFVDNRLWAAGVEYSAGPVRLAAVYEQLDNSGDDVPGTYGAVDVADANFMAARQRIYGVGASYALDHIDLSANVTRTVLSSPTGEWQNAQFTGASSMSFNNYEINAIYHATASLDLKGAYTYTTASVSGRSPHWNQLGLLAEYALSQRTSLYADGVYQRVHGDGSQFSYAQINSLSPASGDSQALLGVGIKHRF</sequence>